<gene>
    <name evidence="1" type="ORF">BFJ72_g7566</name>
</gene>
<comment type="caution">
    <text evidence="1">The sequence shown here is derived from an EMBL/GenBank/DDBJ whole genome shotgun (WGS) entry which is preliminary data.</text>
</comment>
<protein>
    <submittedName>
        <fullName evidence="1">Uncharacterized protein</fullName>
    </submittedName>
</protein>
<sequence length="642" mass="73122">MSDDLEVFKKSLDALDINTQTTLRTIATRLDVNSKVEPNTLQLLPSRIEDVTVSSGNCIVLHQTAVGVAETMTSNSGNGRSFEDITSVHSTPRYLRNAELEQRLCKKLAEMDCTYVGFSELFLAVITKHHRRLQAILAEDDTILNISQTDLYGRNILHASCNWPDGLRLLLQRQDALPLMDMAPEALFSLSPLDYALFYSKTYCKASDQWTECDDCTCYVAVQLLLEADCKVTITYKRSESLANCSLKARRLFFKHLKDRRQRLRNIALSILPDNVLRQYGVVTSALPDKTAVLLWSELKQAQDQQDRQVWLPDSLDPCNNGPTFTPESLFEFPHHLQVAELAVDYGFAPRDENGVQPLLSGTDIIPHYLSMRSEVFMKYLNWLLQYDLNLELSLESFQFSILHRLAISIGRIIASSLSRAQASVLLHRDVCISELQDSRTLLPVICDNKAQCNIPCPCSSGIFTRPLALILPAMLRHRSYLKLTHFFSDIRGHVELVISCIDLLKLSECSSEYLYMAKCAFHILAMMSLGIRHLPICLTGDYDDVQDSMGNEDWEEILDEDRELIDQLEALDEEFGDVFDRQNVSISEFLPGYWLTRMEVVIQELHKPLTYHDRYELLEAGVVLEEDNSDDSECCEDMIYV</sequence>
<organism evidence="1 2">
    <name type="scientific">Gibberella intermedia</name>
    <name type="common">Bulb rot disease fungus</name>
    <name type="synonym">Fusarium proliferatum</name>
    <dbReference type="NCBI Taxonomy" id="948311"/>
    <lineage>
        <taxon>Eukaryota</taxon>
        <taxon>Fungi</taxon>
        <taxon>Dikarya</taxon>
        <taxon>Ascomycota</taxon>
        <taxon>Pezizomycotina</taxon>
        <taxon>Sordariomycetes</taxon>
        <taxon>Hypocreomycetidae</taxon>
        <taxon>Hypocreales</taxon>
        <taxon>Nectriaceae</taxon>
        <taxon>Fusarium</taxon>
        <taxon>Fusarium fujikuroi species complex</taxon>
    </lineage>
</organism>
<dbReference type="EMBL" id="MRDB01000024">
    <property type="protein sequence ID" value="RKL38104.1"/>
    <property type="molecule type" value="Genomic_DNA"/>
</dbReference>
<dbReference type="Proteomes" id="UP000283569">
    <property type="component" value="Unassembled WGS sequence"/>
</dbReference>
<evidence type="ECO:0000313" key="2">
    <source>
        <dbReference type="Proteomes" id="UP000283569"/>
    </source>
</evidence>
<reference evidence="1 2" key="1">
    <citation type="journal article" date="2018" name="Sci. Rep.">
        <title>Characterisation of pathogen-specific regions and novel effector candidates in Fusarium oxysporum f. sp. cepae.</title>
        <authorList>
            <person name="Armitage A.D."/>
            <person name="Taylor A."/>
            <person name="Sobczyk M.K."/>
            <person name="Baxter L."/>
            <person name="Greenfield B.P."/>
            <person name="Bates H.J."/>
            <person name="Wilson F."/>
            <person name="Jackson A.C."/>
            <person name="Ott S."/>
            <person name="Harrison R.J."/>
            <person name="Clarkson J.P."/>
        </authorList>
    </citation>
    <scope>NUCLEOTIDE SEQUENCE [LARGE SCALE GENOMIC DNA]</scope>
    <source>
        <strain evidence="1 2">Fp_A8</strain>
    </source>
</reference>
<dbReference type="AlphaFoldDB" id="A0A420T998"/>
<accession>A0A420T998</accession>
<name>A0A420T998_GIBIN</name>
<evidence type="ECO:0000313" key="1">
    <source>
        <dbReference type="EMBL" id="RKL38104.1"/>
    </source>
</evidence>
<proteinExistence type="predicted"/>